<dbReference type="InterPro" id="IPR043158">
    <property type="entry name" value="Wnt_C"/>
</dbReference>
<dbReference type="PANTHER" id="PTHR46256">
    <property type="entry name" value="AGAP011099-PA"/>
    <property type="match status" value="1"/>
</dbReference>
<evidence type="ECO:0000256" key="12">
    <source>
        <dbReference type="ARBA" id="ARBA00022840"/>
    </source>
</evidence>
<dbReference type="PRINTS" id="PR01349">
    <property type="entry name" value="WNTPROTEIN"/>
</dbReference>
<reference evidence="25 26" key="1">
    <citation type="journal article" date="2024" name="Ann. Entomol. Soc. Am.">
        <title>Genomic analyses of the southern and eastern yellowjacket wasps (Hymenoptera: Vespidae) reveal evolutionary signatures of social life.</title>
        <authorList>
            <person name="Catto M.A."/>
            <person name="Caine P.B."/>
            <person name="Orr S.E."/>
            <person name="Hunt B.G."/>
            <person name="Goodisman M.A.D."/>
        </authorList>
    </citation>
    <scope>NUCLEOTIDE SEQUENCE [LARGE SCALE GENOMIC DNA]</scope>
    <source>
        <strain evidence="25">232</strain>
        <tissue evidence="25">Head and thorax</tissue>
    </source>
</reference>
<comment type="similarity">
    <text evidence="4 21">Belongs to the Wnt family.</text>
</comment>
<comment type="subcellular location">
    <subcellularLocation>
        <location evidence="2">Cell projection</location>
    </subcellularLocation>
    <subcellularLocation>
        <location evidence="1">Cytoplasm</location>
        <location evidence="1">Cytoskeleton</location>
    </subcellularLocation>
    <subcellularLocation>
        <location evidence="3 21">Secreted</location>
        <location evidence="3 21">Extracellular space</location>
        <location evidence="3 21">Extracellular matrix</location>
    </subcellularLocation>
</comment>
<keyword evidence="17" id="KW-0206">Cytoskeleton</keyword>
<dbReference type="SUPFAM" id="SSF52540">
    <property type="entry name" value="P-loop containing nucleoside triphosphate hydrolases"/>
    <property type="match status" value="1"/>
</dbReference>
<keyword evidence="13 20" id="KW-0518">Myosin</keyword>
<dbReference type="PROSITE" id="PS50011">
    <property type="entry name" value="PROTEIN_KINASE_DOM"/>
    <property type="match status" value="1"/>
</dbReference>
<feature type="region of interest" description="Disordered" evidence="22">
    <location>
        <begin position="484"/>
        <end position="579"/>
    </location>
</feature>
<dbReference type="GO" id="GO:0048699">
    <property type="term" value="P:generation of neurons"/>
    <property type="evidence" value="ECO:0007669"/>
    <property type="project" value="UniProtKB-ARBA"/>
</dbReference>
<dbReference type="Gene3D" id="1.20.120.720">
    <property type="entry name" value="Myosin VI head, motor domain, U50 subdomain"/>
    <property type="match status" value="1"/>
</dbReference>
<evidence type="ECO:0000256" key="18">
    <source>
        <dbReference type="ARBA" id="ARBA00023273"/>
    </source>
</evidence>
<dbReference type="Pfam" id="PF00063">
    <property type="entry name" value="Myosin_head"/>
    <property type="match status" value="1"/>
</dbReference>
<evidence type="ECO:0000256" key="1">
    <source>
        <dbReference type="ARBA" id="ARBA00004245"/>
    </source>
</evidence>
<keyword evidence="9 21" id="KW-0879">Wnt signaling pathway</keyword>
<name>A0ABD2BBG1_VESMC</name>
<dbReference type="InterPro" id="IPR000719">
    <property type="entry name" value="Prot_kinase_dom"/>
</dbReference>
<dbReference type="SUPFAM" id="SSF56112">
    <property type="entry name" value="Protein kinase-like (PK-like)"/>
    <property type="match status" value="1"/>
</dbReference>
<organism evidence="25 26">
    <name type="scientific">Vespula maculifrons</name>
    <name type="common">Eastern yellow jacket</name>
    <name type="synonym">Wasp</name>
    <dbReference type="NCBI Taxonomy" id="7453"/>
    <lineage>
        <taxon>Eukaryota</taxon>
        <taxon>Metazoa</taxon>
        <taxon>Ecdysozoa</taxon>
        <taxon>Arthropoda</taxon>
        <taxon>Hexapoda</taxon>
        <taxon>Insecta</taxon>
        <taxon>Pterygota</taxon>
        <taxon>Neoptera</taxon>
        <taxon>Endopterygota</taxon>
        <taxon>Hymenoptera</taxon>
        <taxon>Apocrita</taxon>
        <taxon>Aculeata</taxon>
        <taxon>Vespoidea</taxon>
        <taxon>Vespidae</taxon>
        <taxon>Vespinae</taxon>
        <taxon>Vespula</taxon>
    </lineage>
</organism>
<keyword evidence="5 21" id="KW-0217">Developmental protein</keyword>
<evidence type="ECO:0000256" key="3">
    <source>
        <dbReference type="ARBA" id="ARBA00004498"/>
    </source>
</evidence>
<feature type="domain" description="Protein kinase" evidence="23">
    <location>
        <begin position="587"/>
        <end position="857"/>
    </location>
</feature>
<evidence type="ECO:0000256" key="20">
    <source>
        <dbReference type="PROSITE-ProRule" id="PRU00782"/>
    </source>
</evidence>
<dbReference type="GO" id="GO:0060560">
    <property type="term" value="P:developmental growth involved in morphogenesis"/>
    <property type="evidence" value="ECO:0007669"/>
    <property type="project" value="UniProtKB-ARBA"/>
</dbReference>
<feature type="compositionally biased region" description="Basic residues" evidence="22">
    <location>
        <begin position="289"/>
        <end position="314"/>
    </location>
</feature>
<comment type="caution">
    <text evidence="25">The sequence shown here is derived from an EMBL/GenBank/DDBJ whole genome shotgun (WGS) entry which is preliminary data.</text>
</comment>
<dbReference type="PROSITE" id="PS51456">
    <property type="entry name" value="MYOSIN_MOTOR"/>
    <property type="match status" value="1"/>
</dbReference>
<evidence type="ECO:0000256" key="6">
    <source>
        <dbReference type="ARBA" id="ARBA00022490"/>
    </source>
</evidence>
<dbReference type="GO" id="GO:0016055">
    <property type="term" value="P:Wnt signaling pathway"/>
    <property type="evidence" value="ECO:0007669"/>
    <property type="project" value="UniProtKB-KW"/>
</dbReference>
<evidence type="ECO:0000256" key="4">
    <source>
        <dbReference type="ARBA" id="ARBA00005683"/>
    </source>
</evidence>
<evidence type="ECO:0000256" key="21">
    <source>
        <dbReference type="RuleBase" id="RU003500"/>
    </source>
</evidence>
<evidence type="ECO:0000256" key="15">
    <source>
        <dbReference type="ARBA" id="ARBA00023175"/>
    </source>
</evidence>
<dbReference type="InterPro" id="IPR052409">
    <property type="entry name" value="Myosin-III_kinase_activity"/>
</dbReference>
<keyword evidence="8" id="KW-0272">Extracellular matrix</keyword>
<dbReference type="GO" id="GO:0007517">
    <property type="term" value="P:muscle organ development"/>
    <property type="evidence" value="ECO:0007669"/>
    <property type="project" value="UniProtKB-ARBA"/>
</dbReference>
<evidence type="ECO:0000256" key="8">
    <source>
        <dbReference type="ARBA" id="ARBA00022530"/>
    </source>
</evidence>
<dbReference type="Gene3D" id="1.20.5.4820">
    <property type="match status" value="1"/>
</dbReference>
<dbReference type="Pfam" id="PF00110">
    <property type="entry name" value="wnt"/>
    <property type="match status" value="1"/>
</dbReference>
<keyword evidence="19" id="KW-0449">Lipoprotein</keyword>
<evidence type="ECO:0000256" key="22">
    <source>
        <dbReference type="SAM" id="MobiDB-lite"/>
    </source>
</evidence>
<evidence type="ECO:0000256" key="19">
    <source>
        <dbReference type="ARBA" id="ARBA00023288"/>
    </source>
</evidence>
<evidence type="ECO:0000256" key="17">
    <source>
        <dbReference type="ARBA" id="ARBA00023212"/>
    </source>
</evidence>
<keyword evidence="18" id="KW-0966">Cell projection</keyword>
<keyword evidence="16 20" id="KW-0009">Actin-binding</keyword>
<keyword evidence="15 20" id="KW-0505">Motor protein</keyword>
<dbReference type="InterPro" id="IPR005817">
    <property type="entry name" value="Wnt"/>
</dbReference>
<keyword evidence="10" id="KW-0677">Repeat</keyword>
<keyword evidence="12 20" id="KW-0067">ATP-binding</keyword>
<feature type="region of interest" description="Disordered" evidence="22">
    <location>
        <begin position="1801"/>
        <end position="1975"/>
    </location>
</feature>
<dbReference type="Proteomes" id="UP001607303">
    <property type="component" value="Unassembled WGS sequence"/>
</dbReference>
<feature type="binding site" evidence="20">
    <location>
        <begin position="1001"/>
        <end position="1008"/>
    </location>
    <ligand>
        <name>ATP</name>
        <dbReference type="ChEBI" id="CHEBI:30616"/>
    </ligand>
</feature>
<evidence type="ECO:0000256" key="7">
    <source>
        <dbReference type="ARBA" id="ARBA00022525"/>
    </source>
</evidence>
<dbReference type="PANTHER" id="PTHR46256:SF2">
    <property type="entry name" value="NEITHER INACTIVATION NOR AFTERPOTENTIAL PROTEIN C"/>
    <property type="match status" value="1"/>
</dbReference>
<dbReference type="PROSITE" id="PS00109">
    <property type="entry name" value="PROTEIN_KINASE_TYR"/>
    <property type="match status" value="1"/>
</dbReference>
<gene>
    <name evidence="25" type="ORF">V1477_015684</name>
</gene>
<keyword evidence="26" id="KW-1185">Reference proteome</keyword>
<dbReference type="PROSITE" id="PS00246">
    <property type="entry name" value="WNT1"/>
    <property type="match status" value="1"/>
</dbReference>
<dbReference type="SMART" id="SM00097">
    <property type="entry name" value="WNT1"/>
    <property type="match status" value="1"/>
</dbReference>
<evidence type="ECO:0000256" key="14">
    <source>
        <dbReference type="ARBA" id="ARBA00023157"/>
    </source>
</evidence>
<evidence type="ECO:0000256" key="5">
    <source>
        <dbReference type="ARBA" id="ARBA00022473"/>
    </source>
</evidence>
<dbReference type="Gene3D" id="3.40.850.10">
    <property type="entry name" value="Kinesin motor domain"/>
    <property type="match status" value="1"/>
</dbReference>
<dbReference type="EMBL" id="JAYRBN010000091">
    <property type="protein sequence ID" value="KAL2729873.1"/>
    <property type="molecule type" value="Genomic_DNA"/>
</dbReference>
<dbReference type="InterPro" id="IPR001609">
    <property type="entry name" value="Myosin_head_motor_dom-like"/>
</dbReference>
<dbReference type="Gene3D" id="1.20.58.530">
    <property type="match status" value="1"/>
</dbReference>
<dbReference type="InterPro" id="IPR020635">
    <property type="entry name" value="Tyr_kinase_cat_dom"/>
</dbReference>
<feature type="compositionally biased region" description="Polar residues" evidence="22">
    <location>
        <begin position="1847"/>
        <end position="1874"/>
    </location>
</feature>
<evidence type="ECO:0000259" key="23">
    <source>
        <dbReference type="PROSITE" id="PS50011"/>
    </source>
</evidence>
<evidence type="ECO:0000256" key="9">
    <source>
        <dbReference type="ARBA" id="ARBA00022687"/>
    </source>
</evidence>
<proteinExistence type="inferred from homology"/>
<dbReference type="InterPro" id="IPR011009">
    <property type="entry name" value="Kinase-like_dom_sf"/>
</dbReference>
<keyword evidence="6" id="KW-0963">Cytoplasm</keyword>
<accession>A0ABD2BBG1</accession>
<comment type="similarity">
    <text evidence="20">Belongs to the TRAFAC class myosin-kinesin ATPase superfamily. Myosin family.</text>
</comment>
<dbReference type="Gene3D" id="3.30.2460.20">
    <property type="match status" value="1"/>
</dbReference>
<protein>
    <recommendedName>
        <fullName evidence="21">Protein Wnt</fullName>
    </recommendedName>
</protein>
<feature type="compositionally biased region" description="Basic and acidic residues" evidence="22">
    <location>
        <begin position="523"/>
        <end position="540"/>
    </location>
</feature>
<keyword evidence="11 20" id="KW-0547">Nucleotide-binding</keyword>
<dbReference type="SMART" id="SM00242">
    <property type="entry name" value="MYSc"/>
    <property type="match status" value="1"/>
</dbReference>
<dbReference type="Pfam" id="PF00069">
    <property type="entry name" value="Pkinase"/>
    <property type="match status" value="1"/>
</dbReference>
<dbReference type="SMART" id="SM00219">
    <property type="entry name" value="TyrKc"/>
    <property type="match status" value="1"/>
</dbReference>
<feature type="compositionally biased region" description="Basic and acidic residues" evidence="22">
    <location>
        <begin position="1953"/>
        <end position="1964"/>
    </location>
</feature>
<dbReference type="Gene3D" id="1.10.510.10">
    <property type="entry name" value="Transferase(Phosphotransferase) domain 1"/>
    <property type="match status" value="1"/>
</dbReference>
<dbReference type="InterPro" id="IPR036961">
    <property type="entry name" value="Kinesin_motor_dom_sf"/>
</dbReference>
<evidence type="ECO:0000259" key="24">
    <source>
        <dbReference type="PROSITE" id="PS51456"/>
    </source>
</evidence>
<dbReference type="GO" id="GO:0016459">
    <property type="term" value="C:myosin complex"/>
    <property type="evidence" value="ECO:0007669"/>
    <property type="project" value="UniProtKB-KW"/>
</dbReference>
<dbReference type="GO" id="GO:0042995">
    <property type="term" value="C:cell projection"/>
    <property type="evidence" value="ECO:0007669"/>
    <property type="project" value="UniProtKB-SubCell"/>
</dbReference>
<keyword evidence="14" id="KW-1015">Disulfide bond</keyword>
<evidence type="ECO:0000313" key="25">
    <source>
        <dbReference type="EMBL" id="KAL2729873.1"/>
    </source>
</evidence>
<dbReference type="GO" id="GO:0003779">
    <property type="term" value="F:actin binding"/>
    <property type="evidence" value="ECO:0007669"/>
    <property type="project" value="UniProtKB-KW"/>
</dbReference>
<evidence type="ECO:0000256" key="10">
    <source>
        <dbReference type="ARBA" id="ARBA00022737"/>
    </source>
</evidence>
<dbReference type="GO" id="GO:0003774">
    <property type="term" value="F:cytoskeletal motor activity"/>
    <property type="evidence" value="ECO:0007669"/>
    <property type="project" value="UniProtKB-UniRule"/>
</dbReference>
<dbReference type="InterPro" id="IPR008266">
    <property type="entry name" value="Tyr_kinase_AS"/>
</dbReference>
<dbReference type="FunFam" id="1.10.510.10:FF:000421">
    <property type="entry name" value="Serine/threonine-protein kinase PAK 6"/>
    <property type="match status" value="1"/>
</dbReference>
<dbReference type="CDD" id="cd19342">
    <property type="entry name" value="Wnt_Wnt10"/>
    <property type="match status" value="1"/>
</dbReference>
<dbReference type="FunFam" id="3.30.2460.20:FF:000001">
    <property type="entry name" value="Wnt homolog"/>
    <property type="match status" value="1"/>
</dbReference>
<comment type="caution">
    <text evidence="20">Lacks conserved residue(s) required for the propagation of feature annotation.</text>
</comment>
<dbReference type="GO" id="GO:0000902">
    <property type="term" value="P:cell morphogenesis"/>
    <property type="evidence" value="ECO:0007669"/>
    <property type="project" value="UniProtKB-ARBA"/>
</dbReference>
<feature type="compositionally biased region" description="Basic and acidic residues" evidence="22">
    <location>
        <begin position="487"/>
        <end position="501"/>
    </location>
</feature>
<sequence>MPSSRPAAGRTYYEGPPARIARKIVARIAARIARTVALLLLLFEHRRGSCLMSNSVDDWVSGSAVVCNGIPGLTKEQRELCHRNPDVTVAALKGLQMAILECQHQFMWHRWNCSSLTPSSRTQQSSVLLQRGYRETAFAYAISAAGVAHSVARACSMGRLLSCGCDPSSYKAKPPAKARGTQWKWGGCSHNLDYGMEFSRQFLDSREKAGDIQSTVNLHNNQAGRLSVASNMQVRCKCHGMSGSCELKTCWKVVPDFRIVGKTLKDRFRNAVLVAQSNLGSVTPLARARGSRRRRPDRQRQRKHRERGAGRKRKPRDLAKQLFYYQKSPNFCERDPAADIPGTAGRRCNKTSSAGDGCGSLCCGRGYNVVRQRRTERCRCKFHWCCYVQCQNCTVEEWITVCKDLFQGASIRATRLEARARCSPSRTRIFTSLERAHRPEREAIVARLAFQKPSLARQIRNPKFADLSNLSRCSLHCPPNRRKVRKERLGRDYREKFRKDSTSAQTTQRLRAGNEINELTSLRNRDDRPAMDEYDYDRRGRSAGAGRRAGKPRDPEEEDDFDIREKNTAGHGTLQRLDSIQDPEKRYALKEVIGSGVCGDVYEAIDQQAGSKKVAIKIQKLTPETQALIVEEYRVLRDFAGHPNLPDFYGIYRRRSGKKTEYDQIWFVMELCEGGSVMDLVRGLIASNKKMREEHIAYILKEVIKALIHLHENNVIHRDVRGSNILLTKEGEIRLVDFGLSRMIKGELGKRNSCIGSPNWMAPEMVTSKAGGSDSGYGSRADVWAIGITAIELADGRPPFQDMHPTRALFQIVRNPPPTLYRQSNWSQNFNDFISECLEKNPDNRPFMAEIIEHPFLAELPENDYLLTQEIKALAMDVLEKGKAGRQPEAIVRKNLLKTHQTNPPEAMFTEDLAALEVLTEDAILDELQDRLQQGHFHTFVGDVLLILNPNERYDIYGAQDHAKYQCKSRSDNAPHVYSVADSAYQDVLHNEEPQHILFAGESNSGKTTNMLHAIEHLILQDTGARLMKALKVIHVFSNAATPLNPNSTRCVLQTQTTYGSSGKASGAIFWLYQLEKWRVSTRDRNQSNFHIFYYLYDGLDAAGKLRQYYLPTGRRMRYLRISEKGNERKRSFKVRNDPDGNVTRFGVMKENLKIMEMEEYCETMWKILAAILLLGEIRFVEDSNGEAEMDSNETANRVAELLEVDPKKFSWALINYCLIRKGAAVRKKHSCEEAKEARDVLANTIYQRLVDWLINTMNHKFTVTRTLFGDKYSISVLDLFGFECFAVNRIEQLFVNTTNEQMQCHYNQRIFAWEMQEQEEEDITVQKLHFYDNKDAIDRLMGKDNGLFHIIDEASRQLQDVQYIFGKIKEGIQGIHVKQISSHEFTIAHYTGKIVYDASEISEKNRDFVPPEMIETLRQSSLETVKDMFTNKLTKAGNLTIVVDDPKTEEKKTPKSKWGVIMQETTKLRKYNTASKGQYSQTRKMRTCAATFRSTSLEILKSLLVGGGSGGIHFVRCIRADLEGTPQGFYRDVVRQQIRALAVLDTAKARQRGYPYRITFQEFLRRYKFLAFDFDENVEITKDNCRLLLVRLKMEGWIIGKTKVFLKYYNEEYLSRLYETQVKKIVKVQCMMRAFLARKNIANKVVNLKKQVGSEASVDKEEGAVDRHDARGSCADDTERGHAVRKEMAPLMKGEMDQETKDFIKFYSSKWRSKSIFQVLLRYRAARFQDLVQFSQQVHLFNQATAGTLEATNERIPLDKIDPGIKASAYLGQMKPPQVHKLPFDIYHEMPYFDTSYMKNPSGKKKSAGSMSTSVSDDEHEPWDAPLRRQTVPWPNSNGRTRDVEVQTTNSPHRVAQQRPSGSEGQSLINTPFSRDPNVPVRCPPEDSTRAKVGNAGYQQAAIDRSPARSFNAHNPRSNNYENIGSIRSKKNAPPPPIPFGQASPVPPSRSYDPRNTEGRARNNLDSGNDWEFEDKVNRNTSAVAGNRVNPIHELQMLGRKQNNNDDGGGEDQPPFNFQAMLRKTPHQRASMKRTAVYDSYAPSPSPYGRPISREDQYESNVVYRSGGSRRDSSEWSPNEMIRMSEKYGREVVTNILELHRAT</sequence>
<evidence type="ECO:0000256" key="13">
    <source>
        <dbReference type="ARBA" id="ARBA00023123"/>
    </source>
</evidence>
<feature type="domain" description="Myosin motor" evidence="24">
    <location>
        <begin position="908"/>
        <end position="1623"/>
    </location>
</feature>
<feature type="compositionally biased region" description="Polar residues" evidence="22">
    <location>
        <begin position="1913"/>
        <end position="1924"/>
    </location>
</feature>
<comment type="function">
    <text evidence="21">Ligand for members of the frizzled family of seven transmembrane receptors.</text>
</comment>
<evidence type="ECO:0000256" key="2">
    <source>
        <dbReference type="ARBA" id="ARBA00004316"/>
    </source>
</evidence>
<evidence type="ECO:0000256" key="11">
    <source>
        <dbReference type="ARBA" id="ARBA00022741"/>
    </source>
</evidence>
<dbReference type="GO" id="GO:0005102">
    <property type="term" value="F:signaling receptor binding"/>
    <property type="evidence" value="ECO:0007669"/>
    <property type="project" value="UniProtKB-ARBA"/>
</dbReference>
<dbReference type="InterPro" id="IPR018161">
    <property type="entry name" value="Wnt_CS"/>
</dbReference>
<dbReference type="Gene3D" id="1.10.10.820">
    <property type="match status" value="1"/>
</dbReference>
<dbReference type="GO" id="GO:0005524">
    <property type="term" value="F:ATP binding"/>
    <property type="evidence" value="ECO:0007669"/>
    <property type="project" value="UniProtKB-UniRule"/>
</dbReference>
<keyword evidence="7" id="KW-0964">Secreted</keyword>
<dbReference type="PROSITE" id="PS50096">
    <property type="entry name" value="IQ"/>
    <property type="match status" value="1"/>
</dbReference>
<evidence type="ECO:0000256" key="16">
    <source>
        <dbReference type="ARBA" id="ARBA00023203"/>
    </source>
</evidence>
<evidence type="ECO:0000313" key="26">
    <source>
        <dbReference type="Proteomes" id="UP001607303"/>
    </source>
</evidence>
<feature type="region of interest" description="Disordered" evidence="22">
    <location>
        <begin position="283"/>
        <end position="314"/>
    </location>
</feature>
<dbReference type="InterPro" id="IPR027417">
    <property type="entry name" value="P-loop_NTPase"/>
</dbReference>